<dbReference type="Gene3D" id="3.20.20.80">
    <property type="entry name" value="Glycosidases"/>
    <property type="match status" value="1"/>
</dbReference>
<feature type="non-terminal residue" evidence="3">
    <location>
        <position position="1"/>
    </location>
</feature>
<proteinExistence type="predicted"/>
<dbReference type="Pfam" id="PF02638">
    <property type="entry name" value="GHL10"/>
    <property type="match status" value="1"/>
</dbReference>
<dbReference type="PANTHER" id="PTHR43405:SF1">
    <property type="entry name" value="GLYCOSYL HYDROLASE DIGH"/>
    <property type="match status" value="1"/>
</dbReference>
<evidence type="ECO:0000256" key="1">
    <source>
        <dbReference type="ARBA" id="ARBA00022729"/>
    </source>
</evidence>
<protein>
    <recommendedName>
        <fullName evidence="2">Glycosyl hydrolase-like 10 domain-containing protein</fullName>
    </recommendedName>
</protein>
<dbReference type="EMBL" id="BARS01031825">
    <property type="protein sequence ID" value="GAG22484.1"/>
    <property type="molecule type" value="Genomic_DNA"/>
</dbReference>
<accession>X0VVR8</accession>
<dbReference type="InterPro" id="IPR052177">
    <property type="entry name" value="Divisome_Glycosyl_Hydrolase"/>
</dbReference>
<evidence type="ECO:0000259" key="2">
    <source>
        <dbReference type="Pfam" id="PF02638"/>
    </source>
</evidence>
<name>X0VVR8_9ZZZZ</name>
<feature type="domain" description="Glycosyl hydrolase-like 10" evidence="2">
    <location>
        <begin position="16"/>
        <end position="130"/>
    </location>
</feature>
<organism evidence="3">
    <name type="scientific">marine sediment metagenome</name>
    <dbReference type="NCBI Taxonomy" id="412755"/>
    <lineage>
        <taxon>unclassified sequences</taxon>
        <taxon>metagenomes</taxon>
        <taxon>ecological metagenomes</taxon>
    </lineage>
</organism>
<sequence>WNESYPRGARVHDYPRDPRTLAMFRWETGQTPESDPGRWNDWRTAQVTQLVRDIRAVVKYIKPEVKLSAAVGASPSRAKRMHFQDSREWLAENLLDAVYPMNYEENMKSFGKHLDLWASSEMRIPVVTGVMFDNRDGRTVIEQVSRTTKTGSHFSAFAYNSLFERLDRRGKPVKDDRSLSRAALRRQVIPYLRWRASEGVRLAAR</sequence>
<dbReference type="PANTHER" id="PTHR43405">
    <property type="entry name" value="GLYCOSYL HYDROLASE DIGH"/>
    <property type="match status" value="1"/>
</dbReference>
<dbReference type="AlphaFoldDB" id="X0VVR8"/>
<dbReference type="InterPro" id="IPR003790">
    <property type="entry name" value="GHL10"/>
</dbReference>
<comment type="caution">
    <text evidence="3">The sequence shown here is derived from an EMBL/GenBank/DDBJ whole genome shotgun (WGS) entry which is preliminary data.</text>
</comment>
<gene>
    <name evidence="3" type="ORF">S01H1_49463</name>
</gene>
<keyword evidence="1" id="KW-0732">Signal</keyword>
<reference evidence="3" key="1">
    <citation type="journal article" date="2014" name="Front. Microbiol.">
        <title>High frequency of phylogenetically diverse reductive dehalogenase-homologous genes in deep subseafloor sedimentary metagenomes.</title>
        <authorList>
            <person name="Kawai M."/>
            <person name="Futagami T."/>
            <person name="Toyoda A."/>
            <person name="Takaki Y."/>
            <person name="Nishi S."/>
            <person name="Hori S."/>
            <person name="Arai W."/>
            <person name="Tsubouchi T."/>
            <person name="Morono Y."/>
            <person name="Uchiyama I."/>
            <person name="Ito T."/>
            <person name="Fujiyama A."/>
            <person name="Inagaki F."/>
            <person name="Takami H."/>
        </authorList>
    </citation>
    <scope>NUCLEOTIDE SEQUENCE</scope>
    <source>
        <strain evidence="3">Expedition CK06-06</strain>
    </source>
</reference>
<evidence type="ECO:0000313" key="3">
    <source>
        <dbReference type="EMBL" id="GAG22484.1"/>
    </source>
</evidence>